<feature type="region of interest" description="Disordered" evidence="1">
    <location>
        <begin position="358"/>
        <end position="388"/>
    </location>
</feature>
<keyword evidence="2" id="KW-1133">Transmembrane helix</keyword>
<comment type="caution">
    <text evidence="4">The sequence shown here is derived from an EMBL/GenBank/DDBJ whole genome shotgun (WGS) entry which is preliminary data.</text>
</comment>
<organism evidence="4 5">
    <name type="scientific">Tsuneonella deserti</name>
    <dbReference type="NCBI Taxonomy" id="2035528"/>
    <lineage>
        <taxon>Bacteria</taxon>
        <taxon>Pseudomonadati</taxon>
        <taxon>Pseudomonadota</taxon>
        <taxon>Alphaproteobacteria</taxon>
        <taxon>Sphingomonadales</taxon>
        <taxon>Erythrobacteraceae</taxon>
        <taxon>Tsuneonella</taxon>
    </lineage>
</organism>
<feature type="transmembrane region" description="Helical" evidence="2">
    <location>
        <begin position="109"/>
        <end position="130"/>
    </location>
</feature>
<feature type="transmembrane region" description="Helical" evidence="2">
    <location>
        <begin position="76"/>
        <end position="97"/>
    </location>
</feature>
<evidence type="ECO:0000313" key="4">
    <source>
        <dbReference type="EMBL" id="GGD99649.1"/>
    </source>
</evidence>
<feature type="compositionally biased region" description="Basic and acidic residues" evidence="1">
    <location>
        <begin position="373"/>
        <end position="388"/>
    </location>
</feature>
<feature type="domain" description="Fatty acid desaturase" evidence="3">
    <location>
        <begin position="76"/>
        <end position="331"/>
    </location>
</feature>
<reference evidence="5" key="1">
    <citation type="journal article" date="2019" name="Int. J. Syst. Evol. Microbiol.">
        <title>The Global Catalogue of Microorganisms (GCM) 10K type strain sequencing project: providing services to taxonomists for standard genome sequencing and annotation.</title>
        <authorList>
            <consortium name="The Broad Institute Genomics Platform"/>
            <consortium name="The Broad Institute Genome Sequencing Center for Infectious Disease"/>
            <person name="Wu L."/>
            <person name="Ma J."/>
        </authorList>
    </citation>
    <scope>NUCLEOTIDE SEQUENCE [LARGE SCALE GENOMIC DNA]</scope>
    <source>
        <strain evidence="5">CGMCC 1.15959</strain>
    </source>
</reference>
<dbReference type="Proteomes" id="UP000619041">
    <property type="component" value="Unassembled WGS sequence"/>
</dbReference>
<dbReference type="Pfam" id="PF00487">
    <property type="entry name" value="FA_desaturase"/>
    <property type="match status" value="1"/>
</dbReference>
<keyword evidence="2" id="KW-0472">Membrane</keyword>
<gene>
    <name evidence="4" type="ORF">GCM10011515_19350</name>
</gene>
<feature type="transmembrane region" description="Helical" evidence="2">
    <location>
        <begin position="164"/>
        <end position="190"/>
    </location>
</feature>
<dbReference type="RefSeq" id="WP_188644941.1">
    <property type="nucleotide sequence ID" value="NZ_BMKL01000001.1"/>
</dbReference>
<protein>
    <submittedName>
        <fullName evidence="4">DesA-family fatty acid desaturase</fullName>
    </submittedName>
</protein>
<evidence type="ECO:0000259" key="3">
    <source>
        <dbReference type="Pfam" id="PF00487"/>
    </source>
</evidence>
<evidence type="ECO:0000313" key="5">
    <source>
        <dbReference type="Proteomes" id="UP000619041"/>
    </source>
</evidence>
<accession>A0ABQ1SAV1</accession>
<keyword evidence="5" id="KW-1185">Reference proteome</keyword>
<dbReference type="PANTHER" id="PTHR19353:SF19">
    <property type="entry name" value="DELTA(5) FATTY ACID DESATURASE C-RELATED"/>
    <property type="match status" value="1"/>
</dbReference>
<dbReference type="PANTHER" id="PTHR19353">
    <property type="entry name" value="FATTY ACID DESATURASE 2"/>
    <property type="match status" value="1"/>
</dbReference>
<dbReference type="CDD" id="cd01060">
    <property type="entry name" value="Membrane-FADS-like"/>
    <property type="match status" value="1"/>
</dbReference>
<evidence type="ECO:0000256" key="2">
    <source>
        <dbReference type="SAM" id="Phobius"/>
    </source>
</evidence>
<proteinExistence type="predicted"/>
<sequence length="388" mass="42741">MTVPDTPNPPRGAALTSGLQAYSGARDEDDKALLRAAAELMRELGQAKAHIYWPDMLGSAVVGYAALAGAVLAGPLWLTIVLGIVSTFALYRALLFIHELTHLHRDALPGFRTTWNLLVGIPMLTPSFMYEDGHTIHHSRKRYGTPDDPEYLPLALMKPWSLPLFVLIALLAPVGLVLRYGVLAPLGLLIPPLRRLNWARFSTLAINPDYRRRPPDPQNKRRFILLETGAALWGIALIASIAIIGWRPLAVALAIFSAVAVLNQLRTLVAHLWENEGEPMSVTAQYLDTVNVPPPGFVAALWAPVGLRYHALHHLLPSLPYHALAEAHRRLSVHEGARETYGRAHYRGMTPLVGRIAGSTMRMRRSGPAQEGGRPDRDGPLERQPEQA</sequence>
<name>A0ABQ1SAV1_9SPHN</name>
<evidence type="ECO:0000256" key="1">
    <source>
        <dbReference type="SAM" id="MobiDB-lite"/>
    </source>
</evidence>
<dbReference type="InterPro" id="IPR005804">
    <property type="entry name" value="FA_desaturase_dom"/>
</dbReference>
<keyword evidence="2" id="KW-0812">Transmembrane</keyword>
<feature type="transmembrane region" description="Helical" evidence="2">
    <location>
        <begin position="223"/>
        <end position="244"/>
    </location>
</feature>
<dbReference type="EMBL" id="BMKL01000001">
    <property type="protein sequence ID" value="GGD99649.1"/>
    <property type="molecule type" value="Genomic_DNA"/>
</dbReference>
<dbReference type="InterPro" id="IPR012171">
    <property type="entry name" value="Fatty_acid_desaturase"/>
</dbReference>